<dbReference type="Pfam" id="PF02720">
    <property type="entry name" value="DUF222"/>
    <property type="match status" value="1"/>
</dbReference>
<protein>
    <submittedName>
        <fullName evidence="4">DUF222 domain-containing protein</fullName>
    </submittedName>
</protein>
<dbReference type="InterPro" id="IPR003870">
    <property type="entry name" value="DUF222"/>
</dbReference>
<reference evidence="4 5" key="1">
    <citation type="submission" date="2019-08" db="EMBL/GenBank/DDBJ databases">
        <authorList>
            <person name="Hu J."/>
        </authorList>
    </citation>
    <scope>NUCLEOTIDE SEQUENCE [LARGE SCALE GENOMIC DNA]</scope>
    <source>
        <strain evidence="4 5">NEAU-184</strain>
    </source>
</reference>
<keyword evidence="5" id="KW-1185">Reference proteome</keyword>
<dbReference type="Gene3D" id="1.10.30.50">
    <property type="match status" value="1"/>
</dbReference>
<dbReference type="Proteomes" id="UP000325243">
    <property type="component" value="Unassembled WGS sequence"/>
</dbReference>
<evidence type="ECO:0000256" key="2">
    <source>
        <dbReference type="SAM" id="MobiDB-lite"/>
    </source>
</evidence>
<evidence type="ECO:0000313" key="5">
    <source>
        <dbReference type="Proteomes" id="UP000325243"/>
    </source>
</evidence>
<evidence type="ECO:0000256" key="1">
    <source>
        <dbReference type="SAM" id="Coils"/>
    </source>
</evidence>
<sequence length="433" mass="47018">MTTSGATIAEAALGADLDRIAILEREIRAAQAEQLRLIDRAHGWAHSAADVHDGSPQVEREFATRSFIAELATLLHIPEATASGLIADGGIARRHPDTIAALGSGAISLAHVRSLFDAVVGLPAEDAARLEAAALERAPHETASAFRRRIRRLRDRLHSEPLTARHDRARDRRRVCLEPAEDGMAWLSLYLEAERGVAIMARLDALADAQSAESSATRAHSKLDAAADLLLGRPLDADAAAHASPLGVVSPRVYVTVPVLTLLGHTDEPAELDGHGPIDAETARRLAAHAPSFRRILTHPHSGASLSYDRTVYRVPADLAGYLRVRDGTCRFPGCSRRAVGCDIDHTRDWATGGDTRHDNLAHLCRKHHRLKHNTRWRMSQMPSGDVRWTSPAGHEHLTSPEQPFTRLPQEPPWATAGSTERLESDAPTSDAA</sequence>
<organism evidence="4 5">
    <name type="scientific">Agromyces mariniharenae</name>
    <dbReference type="NCBI Taxonomy" id="2604423"/>
    <lineage>
        <taxon>Bacteria</taxon>
        <taxon>Bacillati</taxon>
        <taxon>Actinomycetota</taxon>
        <taxon>Actinomycetes</taxon>
        <taxon>Micrococcales</taxon>
        <taxon>Microbacteriaceae</taxon>
        <taxon>Agromyces</taxon>
    </lineage>
</organism>
<gene>
    <name evidence="4" type="ORF">FYC51_09790</name>
</gene>
<feature type="region of interest" description="Disordered" evidence="2">
    <location>
        <begin position="382"/>
        <end position="433"/>
    </location>
</feature>
<keyword evidence="1" id="KW-0175">Coiled coil</keyword>
<proteinExistence type="predicted"/>
<dbReference type="InterPro" id="IPR003615">
    <property type="entry name" value="HNH_nuc"/>
</dbReference>
<dbReference type="SMART" id="SM00507">
    <property type="entry name" value="HNHc"/>
    <property type="match status" value="1"/>
</dbReference>
<dbReference type="AlphaFoldDB" id="A0A5S4VB87"/>
<dbReference type="CDD" id="cd00085">
    <property type="entry name" value="HNHc"/>
    <property type="match status" value="1"/>
</dbReference>
<name>A0A5S4VB87_9MICO</name>
<dbReference type="EMBL" id="VSSB01000001">
    <property type="protein sequence ID" value="TYL53900.1"/>
    <property type="molecule type" value="Genomic_DNA"/>
</dbReference>
<accession>A0A5S4VB87</accession>
<evidence type="ECO:0000313" key="4">
    <source>
        <dbReference type="EMBL" id="TYL53900.1"/>
    </source>
</evidence>
<feature type="domain" description="HNH nuclease" evidence="3">
    <location>
        <begin position="318"/>
        <end position="370"/>
    </location>
</feature>
<evidence type="ECO:0000259" key="3">
    <source>
        <dbReference type="SMART" id="SM00507"/>
    </source>
</evidence>
<comment type="caution">
    <text evidence="4">The sequence shown here is derived from an EMBL/GenBank/DDBJ whole genome shotgun (WGS) entry which is preliminary data.</text>
</comment>
<dbReference type="RefSeq" id="WP_148733365.1">
    <property type="nucleotide sequence ID" value="NZ_VSSB01000001.1"/>
</dbReference>
<feature type="coiled-coil region" evidence="1">
    <location>
        <begin position="13"/>
        <end position="40"/>
    </location>
</feature>